<feature type="transmembrane region" description="Helical" evidence="7">
    <location>
        <begin position="440"/>
        <end position="459"/>
    </location>
</feature>
<feature type="region of interest" description="Disordered" evidence="6">
    <location>
        <begin position="1"/>
        <end position="39"/>
    </location>
</feature>
<reference evidence="8 9" key="1">
    <citation type="submission" date="2024-10" db="EMBL/GenBank/DDBJ databases">
        <title>Updated reference genomes for cyclostephanoid diatoms.</title>
        <authorList>
            <person name="Roberts W.R."/>
            <person name="Alverson A.J."/>
        </authorList>
    </citation>
    <scope>NUCLEOTIDE SEQUENCE [LARGE SCALE GENOMIC DNA]</scope>
    <source>
        <strain evidence="8 9">AJA276-08</strain>
    </source>
</reference>
<feature type="region of interest" description="Disordered" evidence="6">
    <location>
        <begin position="290"/>
        <end position="321"/>
    </location>
</feature>
<dbReference type="AlphaFoldDB" id="A0ABD3MKT3"/>
<gene>
    <name evidence="8" type="ORF">ACHAW5_000296</name>
</gene>
<feature type="transmembrane region" description="Helical" evidence="7">
    <location>
        <begin position="226"/>
        <end position="248"/>
    </location>
</feature>
<keyword evidence="3 7" id="KW-0812">Transmembrane</keyword>
<dbReference type="PANTHER" id="PTHR23504:SF1">
    <property type="entry name" value="GH21943P-RELATED"/>
    <property type="match status" value="1"/>
</dbReference>
<dbReference type="InterPro" id="IPR011701">
    <property type="entry name" value="MFS"/>
</dbReference>
<evidence type="ECO:0008006" key="10">
    <source>
        <dbReference type="Google" id="ProtNLM"/>
    </source>
</evidence>
<dbReference type="Proteomes" id="UP001530315">
    <property type="component" value="Unassembled WGS sequence"/>
</dbReference>
<sequence length="641" mass="67790">MTTTTTTKTKTTSPPPPSRRRRHRPSSSSSSSSSSSWPPPSILSLFAARRPHLAVLPVLLLEFLSLAITRAVLPSLLLSRYGSSTYVVVGLAECARGVLAFFACPILGRMSDVWGRRPCLLMTVFGTLAPVCSLAFWDAEGGGAGGGGDSGGGWWGGGPSSSSSSQRGYWDDRDVVVVVASMEDGEASSSSSGGGSWYPEPDAVGGSIDSFRSYYYDVVPFHRIDVFVVLLALSGVCSSTFTLTFAYISDVVKDRDGRVAAYGLALATFGLSFTVGPLLGGYLANVDDAGRGHGGRDRPTTTTTKTAGSFDGAGPNDDNSEIHPLGQHRVFMTSLILALLDLFYIHFLLPESLNRGTNDEVVDVGADGGSHVPEEADEDGLSSTAAAAVSGTSNAPLPGAMGMGGGASSRRASPRRWNPLDSVRYLGRDPVLSTVGRVTFLYYTALHAVVSTLVLYATRRFHLGPQRLGELMAALGLSTLVSEAVLVRIAIPLLGETRCIRIGLASFSLQCVLLAVANSPWHLFGCAFLAMAGNLVYPSVSSLVSSTVRPDMVGRALGAINGVKSLTEGIGPLLFGTLLTMSEKDRLPGWPYFGAAIMVATAFQVCRELPTENYTSNHAANFTDESISLMDAPRKEDDDER</sequence>
<dbReference type="SUPFAM" id="SSF103473">
    <property type="entry name" value="MFS general substrate transporter"/>
    <property type="match status" value="1"/>
</dbReference>
<keyword evidence="9" id="KW-1185">Reference proteome</keyword>
<feature type="transmembrane region" description="Helical" evidence="7">
    <location>
        <begin position="471"/>
        <end position="491"/>
    </location>
</feature>
<evidence type="ECO:0000256" key="1">
    <source>
        <dbReference type="ARBA" id="ARBA00004141"/>
    </source>
</evidence>
<feature type="transmembrane region" description="Helical" evidence="7">
    <location>
        <begin position="119"/>
        <end position="137"/>
    </location>
</feature>
<dbReference type="Pfam" id="PF07690">
    <property type="entry name" value="MFS_1"/>
    <property type="match status" value="1"/>
</dbReference>
<dbReference type="GO" id="GO:0016020">
    <property type="term" value="C:membrane"/>
    <property type="evidence" value="ECO:0007669"/>
    <property type="project" value="UniProtKB-SubCell"/>
</dbReference>
<proteinExistence type="predicted"/>
<dbReference type="PANTHER" id="PTHR23504">
    <property type="entry name" value="MAJOR FACILITATOR SUPERFAMILY DOMAIN-CONTAINING PROTEIN 10"/>
    <property type="match status" value="1"/>
</dbReference>
<evidence type="ECO:0000256" key="7">
    <source>
        <dbReference type="SAM" id="Phobius"/>
    </source>
</evidence>
<feature type="transmembrane region" description="Helical" evidence="7">
    <location>
        <begin position="260"/>
        <end position="284"/>
    </location>
</feature>
<feature type="compositionally biased region" description="Low complexity" evidence="6">
    <location>
        <begin position="26"/>
        <end position="36"/>
    </location>
</feature>
<evidence type="ECO:0000256" key="5">
    <source>
        <dbReference type="ARBA" id="ARBA00023136"/>
    </source>
</evidence>
<keyword evidence="4 7" id="KW-1133">Transmembrane helix</keyword>
<feature type="compositionally biased region" description="Basic and acidic residues" evidence="6">
    <location>
        <begin position="290"/>
        <end position="299"/>
    </location>
</feature>
<evidence type="ECO:0000313" key="8">
    <source>
        <dbReference type="EMBL" id="KAL3764665.1"/>
    </source>
</evidence>
<keyword evidence="2" id="KW-0813">Transport</keyword>
<name>A0ABD3MKT3_9STRA</name>
<comment type="subcellular location">
    <subcellularLocation>
        <location evidence="1">Membrane</location>
        <topology evidence="1">Multi-pass membrane protein</topology>
    </subcellularLocation>
</comment>
<feature type="transmembrane region" description="Helical" evidence="7">
    <location>
        <begin position="85"/>
        <end position="107"/>
    </location>
</feature>
<evidence type="ECO:0000256" key="3">
    <source>
        <dbReference type="ARBA" id="ARBA00022692"/>
    </source>
</evidence>
<accession>A0ABD3MKT3</accession>
<feature type="transmembrane region" description="Helical" evidence="7">
    <location>
        <begin position="512"/>
        <end position="537"/>
    </location>
</feature>
<evidence type="ECO:0000256" key="2">
    <source>
        <dbReference type="ARBA" id="ARBA00022448"/>
    </source>
</evidence>
<dbReference type="Gene3D" id="1.20.1250.20">
    <property type="entry name" value="MFS general substrate transporter like domains"/>
    <property type="match status" value="2"/>
</dbReference>
<evidence type="ECO:0000256" key="4">
    <source>
        <dbReference type="ARBA" id="ARBA00022989"/>
    </source>
</evidence>
<feature type="compositionally biased region" description="Gly residues" evidence="6">
    <location>
        <begin position="148"/>
        <end position="159"/>
    </location>
</feature>
<protein>
    <recommendedName>
        <fullName evidence="10">Major facilitator superfamily (MFS) profile domain-containing protein</fullName>
    </recommendedName>
</protein>
<feature type="compositionally biased region" description="Low complexity" evidence="6">
    <location>
        <begin position="1"/>
        <end position="12"/>
    </location>
</feature>
<comment type="caution">
    <text evidence="8">The sequence shown here is derived from an EMBL/GenBank/DDBJ whole genome shotgun (WGS) entry which is preliminary data.</text>
</comment>
<feature type="transmembrane region" description="Helical" evidence="7">
    <location>
        <begin position="330"/>
        <end position="349"/>
    </location>
</feature>
<dbReference type="InterPro" id="IPR036259">
    <property type="entry name" value="MFS_trans_sf"/>
</dbReference>
<feature type="region of interest" description="Disordered" evidence="6">
    <location>
        <begin position="148"/>
        <end position="169"/>
    </location>
</feature>
<dbReference type="EMBL" id="JALLAZ020001767">
    <property type="protein sequence ID" value="KAL3764665.1"/>
    <property type="molecule type" value="Genomic_DNA"/>
</dbReference>
<feature type="transmembrane region" description="Helical" evidence="7">
    <location>
        <begin position="53"/>
        <end position="73"/>
    </location>
</feature>
<organism evidence="8 9">
    <name type="scientific">Stephanodiscus triporus</name>
    <dbReference type="NCBI Taxonomy" id="2934178"/>
    <lineage>
        <taxon>Eukaryota</taxon>
        <taxon>Sar</taxon>
        <taxon>Stramenopiles</taxon>
        <taxon>Ochrophyta</taxon>
        <taxon>Bacillariophyta</taxon>
        <taxon>Coscinodiscophyceae</taxon>
        <taxon>Thalassiosirophycidae</taxon>
        <taxon>Stephanodiscales</taxon>
        <taxon>Stephanodiscaceae</taxon>
        <taxon>Stephanodiscus</taxon>
    </lineage>
</organism>
<evidence type="ECO:0000313" key="9">
    <source>
        <dbReference type="Proteomes" id="UP001530315"/>
    </source>
</evidence>
<keyword evidence="5 7" id="KW-0472">Membrane</keyword>
<evidence type="ECO:0000256" key="6">
    <source>
        <dbReference type="SAM" id="MobiDB-lite"/>
    </source>
</evidence>